<proteinExistence type="predicted"/>
<accession>A0A5B7F1T0</accession>
<comment type="caution">
    <text evidence="1">The sequence shown here is derived from an EMBL/GenBank/DDBJ whole genome shotgun (WGS) entry which is preliminary data.</text>
</comment>
<protein>
    <submittedName>
        <fullName evidence="1">Uncharacterized protein</fullName>
    </submittedName>
</protein>
<keyword evidence="2" id="KW-1185">Reference proteome</keyword>
<dbReference type="EMBL" id="VSRR010004712">
    <property type="protein sequence ID" value="MPC40492.1"/>
    <property type="molecule type" value="Genomic_DNA"/>
</dbReference>
<evidence type="ECO:0000313" key="2">
    <source>
        <dbReference type="Proteomes" id="UP000324222"/>
    </source>
</evidence>
<dbReference type="AlphaFoldDB" id="A0A5B7F1T0"/>
<sequence>MEKYNEGIMKHMAIKKIDKPRHKKWFNRRCELARMEREKAWNRWRRNRRQNH</sequence>
<reference evidence="1 2" key="1">
    <citation type="submission" date="2019-05" db="EMBL/GenBank/DDBJ databases">
        <title>Another draft genome of Portunus trituberculatus and its Hox gene families provides insights of decapod evolution.</title>
        <authorList>
            <person name="Jeong J.-H."/>
            <person name="Song I."/>
            <person name="Kim S."/>
            <person name="Choi T."/>
            <person name="Kim D."/>
            <person name="Ryu S."/>
            <person name="Kim W."/>
        </authorList>
    </citation>
    <scope>NUCLEOTIDE SEQUENCE [LARGE SCALE GENOMIC DNA]</scope>
    <source>
        <tissue evidence="1">Muscle</tissue>
    </source>
</reference>
<name>A0A5B7F1T0_PORTR</name>
<evidence type="ECO:0000313" key="1">
    <source>
        <dbReference type="EMBL" id="MPC40492.1"/>
    </source>
</evidence>
<organism evidence="1 2">
    <name type="scientific">Portunus trituberculatus</name>
    <name type="common">Swimming crab</name>
    <name type="synonym">Neptunus trituberculatus</name>
    <dbReference type="NCBI Taxonomy" id="210409"/>
    <lineage>
        <taxon>Eukaryota</taxon>
        <taxon>Metazoa</taxon>
        <taxon>Ecdysozoa</taxon>
        <taxon>Arthropoda</taxon>
        <taxon>Crustacea</taxon>
        <taxon>Multicrustacea</taxon>
        <taxon>Malacostraca</taxon>
        <taxon>Eumalacostraca</taxon>
        <taxon>Eucarida</taxon>
        <taxon>Decapoda</taxon>
        <taxon>Pleocyemata</taxon>
        <taxon>Brachyura</taxon>
        <taxon>Eubrachyura</taxon>
        <taxon>Portunoidea</taxon>
        <taxon>Portunidae</taxon>
        <taxon>Portuninae</taxon>
        <taxon>Portunus</taxon>
    </lineage>
</organism>
<gene>
    <name evidence="1" type="ORF">E2C01_034052</name>
</gene>
<dbReference type="Proteomes" id="UP000324222">
    <property type="component" value="Unassembled WGS sequence"/>
</dbReference>